<name>A0A1V5SZQ7_9BACT</name>
<reference evidence="1" key="1">
    <citation type="submission" date="2017-02" db="EMBL/GenBank/DDBJ databases">
        <title>Delving into the versatile metabolic prowess of the omnipresent phylum Bacteroidetes.</title>
        <authorList>
            <person name="Nobu M.K."/>
            <person name="Mei R."/>
            <person name="Narihiro T."/>
            <person name="Kuroda K."/>
            <person name="Liu W.-T."/>
        </authorList>
    </citation>
    <scope>NUCLEOTIDE SEQUENCE</scope>
    <source>
        <strain evidence="1">ADurb.Bin276</strain>
    </source>
</reference>
<organism evidence="1">
    <name type="scientific">Candidatus Atribacter allofermentans</name>
    <dbReference type="NCBI Taxonomy" id="1852833"/>
    <lineage>
        <taxon>Bacteria</taxon>
        <taxon>Pseudomonadati</taxon>
        <taxon>Atribacterota</taxon>
        <taxon>Atribacteria</taxon>
        <taxon>Atribacterales</taxon>
        <taxon>Atribacteraceae</taxon>
        <taxon>Atribacter</taxon>
    </lineage>
</organism>
<accession>A0A1V5SZQ7</accession>
<comment type="caution">
    <text evidence="1">The sequence shown here is derived from an EMBL/GenBank/DDBJ whole genome shotgun (WGS) entry which is preliminary data.</text>
</comment>
<dbReference type="EMBL" id="MWBQ01000046">
    <property type="protein sequence ID" value="OQA59844.1"/>
    <property type="molecule type" value="Genomic_DNA"/>
</dbReference>
<protein>
    <submittedName>
        <fullName evidence="1">Uncharacterized protein</fullName>
    </submittedName>
</protein>
<sequence length="45" mass="5472">MNTKKGRLFDLPFFLVIKFIPENEIKRCANRYQNPDIYQKLHTKC</sequence>
<dbReference type="AlphaFoldDB" id="A0A1V5SZQ7"/>
<evidence type="ECO:0000313" key="1">
    <source>
        <dbReference type="EMBL" id="OQA59844.1"/>
    </source>
</evidence>
<dbReference type="Proteomes" id="UP000485569">
    <property type="component" value="Unassembled WGS sequence"/>
</dbReference>
<proteinExistence type="predicted"/>
<gene>
    <name evidence="1" type="ORF">BWY41_00750</name>
</gene>